<feature type="transmembrane region" description="Helical" evidence="7">
    <location>
        <begin position="461"/>
        <end position="481"/>
    </location>
</feature>
<feature type="compositionally biased region" description="Acidic residues" evidence="6">
    <location>
        <begin position="46"/>
        <end position="55"/>
    </location>
</feature>
<keyword evidence="4 7" id="KW-1133">Transmembrane helix</keyword>
<evidence type="ECO:0000313" key="9">
    <source>
        <dbReference type="Proteomes" id="UP000001396"/>
    </source>
</evidence>
<keyword evidence="5 7" id="KW-0472">Membrane</keyword>
<evidence type="ECO:0000256" key="1">
    <source>
        <dbReference type="ARBA" id="ARBA00004141"/>
    </source>
</evidence>
<dbReference type="STRING" id="670386.D3BJX1"/>
<dbReference type="RefSeq" id="XP_020430327.1">
    <property type="nucleotide sequence ID" value="XM_020579652.1"/>
</dbReference>
<feature type="transmembrane region" description="Helical" evidence="7">
    <location>
        <begin position="668"/>
        <end position="692"/>
    </location>
</feature>
<feature type="transmembrane region" description="Helical" evidence="7">
    <location>
        <begin position="545"/>
        <end position="566"/>
    </location>
</feature>
<evidence type="ECO:0000256" key="7">
    <source>
        <dbReference type="SAM" id="Phobius"/>
    </source>
</evidence>
<evidence type="ECO:0000256" key="3">
    <source>
        <dbReference type="ARBA" id="ARBA00022692"/>
    </source>
</evidence>
<feature type="transmembrane region" description="Helical" evidence="7">
    <location>
        <begin position="99"/>
        <end position="121"/>
    </location>
</feature>
<dbReference type="EMBL" id="ADBJ01000038">
    <property type="protein sequence ID" value="EFA78201.1"/>
    <property type="molecule type" value="Genomic_DNA"/>
</dbReference>
<dbReference type="Pfam" id="PF03169">
    <property type="entry name" value="OPT"/>
    <property type="match status" value="1"/>
</dbReference>
<evidence type="ECO:0000256" key="5">
    <source>
        <dbReference type="ARBA" id="ARBA00023136"/>
    </source>
</evidence>
<organism evidence="8 9">
    <name type="scientific">Heterostelium pallidum (strain ATCC 26659 / Pp 5 / PN500)</name>
    <name type="common">Cellular slime mold</name>
    <name type="synonym">Polysphondylium pallidum</name>
    <dbReference type="NCBI Taxonomy" id="670386"/>
    <lineage>
        <taxon>Eukaryota</taxon>
        <taxon>Amoebozoa</taxon>
        <taxon>Evosea</taxon>
        <taxon>Eumycetozoa</taxon>
        <taxon>Dictyostelia</taxon>
        <taxon>Acytosteliales</taxon>
        <taxon>Acytosteliaceae</taxon>
        <taxon>Heterostelium</taxon>
    </lineage>
</organism>
<dbReference type="Proteomes" id="UP000001396">
    <property type="component" value="Unassembled WGS sequence"/>
</dbReference>
<dbReference type="NCBIfam" id="TIGR00728">
    <property type="entry name" value="OPT_sfam"/>
    <property type="match status" value="2"/>
</dbReference>
<dbReference type="InterPro" id="IPR004813">
    <property type="entry name" value="OPT"/>
</dbReference>
<accession>D3BJX1</accession>
<feature type="transmembrane region" description="Helical" evidence="7">
    <location>
        <begin position="202"/>
        <end position="225"/>
    </location>
</feature>
<sequence length="695" mass="76862">MSRYSDGENEEHHLNVEQNASILHTPSMYSSVGGDDDVSAERDLLENDDDDDVDQDKDHLYKRSNVGYDDDDDINLDHYNNDKAKLSQNIFKDESLPQLTVRASVVGIAVGALMCFSNMYFGLQAGWVTMGSLQSTLLGFLVFRLLQKKLSRHFNHFENVLLQTIAVATATMPLAGGFVAVIPAMKKMWREDHPNQDYPSYFSWWSLLLWSLGLAFFGVFFAVPLRKQNIIVEKLKFPSGTATAQMIRVLHQLDDDQVHTELLKVNSESTSETITSSKDFDRKFKILFISFGVSAAYKLLGYFFPVVEEIPLFGTYLQSTWHWALTPSPSYIGQGMIMGTKTGISLMIGAILGWAILGPIARNNGWATGSVTSIDGASGWTLWVALFIMISESLISLAIVLVRQLLIRFGYLRNHRSPEENVDPAPESQQVPRKWWISGLVVSTVLCVAIVSPLFDVPVYQTFIAVVLAMLTSVLAVRALGETDLNPVSGIGKISQIVFAFIARHNILANLVAGAVAEAGAQQAGDMMQDLKTGHLLKASPRIQFYGQLIGSFFSIFFAVAAYELYDKVGNMSENAPMANAWLGMARLVNGNNLAPHVLPFCIAAGVIVSFIPIIESINPHIGEYLPSGIAIAIGILVRPNYIIARCIGTVINWVWKRYRSDTYNEYMIVVASGLVLGEGVTSIFTSLLSIFHKF</sequence>
<feature type="transmembrane region" description="Helical" evidence="7">
    <location>
        <begin position="435"/>
        <end position="455"/>
    </location>
</feature>
<dbReference type="GeneID" id="31364328"/>
<dbReference type="OMA" id="TPTAYVW"/>
<keyword evidence="2" id="KW-0813">Transport</keyword>
<dbReference type="GO" id="GO:0035673">
    <property type="term" value="F:oligopeptide transmembrane transporter activity"/>
    <property type="evidence" value="ECO:0007669"/>
    <property type="project" value="InterPro"/>
</dbReference>
<feature type="transmembrane region" description="Helical" evidence="7">
    <location>
        <begin position="598"/>
        <end position="618"/>
    </location>
</feature>
<feature type="transmembrane region" description="Helical" evidence="7">
    <location>
        <begin position="382"/>
        <end position="406"/>
    </location>
</feature>
<dbReference type="PANTHER" id="PTHR31645:SF0">
    <property type="entry name" value="OLIGOPEPTIDE TRANSPORTER YGL114W-RELATED"/>
    <property type="match status" value="1"/>
</dbReference>
<comment type="caution">
    <text evidence="8">The sequence shown here is derived from an EMBL/GenBank/DDBJ whole genome shotgun (WGS) entry which is preliminary data.</text>
</comment>
<dbReference type="PANTHER" id="PTHR31645">
    <property type="entry name" value="OLIGOPEPTIDE TRANSPORTER YGL114W-RELATED"/>
    <property type="match status" value="1"/>
</dbReference>
<protein>
    <recommendedName>
        <fullName evidence="10">Oligopeptide transporter</fullName>
    </recommendedName>
</protein>
<evidence type="ECO:0008006" key="10">
    <source>
        <dbReference type="Google" id="ProtNLM"/>
    </source>
</evidence>
<dbReference type="GO" id="GO:0016020">
    <property type="term" value="C:membrane"/>
    <property type="evidence" value="ECO:0007669"/>
    <property type="project" value="UniProtKB-SubCell"/>
</dbReference>
<feature type="transmembrane region" description="Helical" evidence="7">
    <location>
        <begin position="344"/>
        <end position="362"/>
    </location>
</feature>
<evidence type="ECO:0000256" key="6">
    <source>
        <dbReference type="SAM" id="MobiDB-lite"/>
    </source>
</evidence>
<dbReference type="AlphaFoldDB" id="D3BJX1"/>
<feature type="transmembrane region" description="Helical" evidence="7">
    <location>
        <begin position="630"/>
        <end position="656"/>
    </location>
</feature>
<reference evidence="8 9" key="1">
    <citation type="journal article" date="2011" name="Genome Res.">
        <title>Phylogeny-wide analysis of social amoeba genomes highlights ancient origins for complex intercellular communication.</title>
        <authorList>
            <person name="Heidel A.J."/>
            <person name="Lawal H.M."/>
            <person name="Felder M."/>
            <person name="Schilde C."/>
            <person name="Helps N.R."/>
            <person name="Tunggal B."/>
            <person name="Rivero F."/>
            <person name="John U."/>
            <person name="Schleicher M."/>
            <person name="Eichinger L."/>
            <person name="Platzer M."/>
            <person name="Noegel A.A."/>
            <person name="Schaap P."/>
            <person name="Gloeckner G."/>
        </authorList>
    </citation>
    <scope>NUCLEOTIDE SEQUENCE [LARGE SCALE GENOMIC DNA]</scope>
    <source>
        <strain evidence="9">ATCC 26659 / Pp 5 / PN500</strain>
    </source>
</reference>
<comment type="subcellular location">
    <subcellularLocation>
        <location evidence="1">Membrane</location>
        <topology evidence="1">Multi-pass membrane protein</topology>
    </subcellularLocation>
</comment>
<evidence type="ECO:0000256" key="2">
    <source>
        <dbReference type="ARBA" id="ARBA00022448"/>
    </source>
</evidence>
<evidence type="ECO:0000256" key="4">
    <source>
        <dbReference type="ARBA" id="ARBA00022989"/>
    </source>
</evidence>
<keyword evidence="9" id="KW-1185">Reference proteome</keyword>
<dbReference type="InParanoid" id="D3BJX1"/>
<gene>
    <name evidence="8" type="ORF">PPL_08851</name>
</gene>
<name>D3BJX1_HETP5</name>
<proteinExistence type="predicted"/>
<keyword evidence="3 7" id="KW-0812">Transmembrane</keyword>
<feature type="region of interest" description="Disordered" evidence="6">
    <location>
        <begin position="25"/>
        <end position="64"/>
    </location>
</feature>
<dbReference type="FunCoup" id="D3BJX1">
    <property type="interactions" value="35"/>
</dbReference>
<evidence type="ECO:0000313" key="8">
    <source>
        <dbReference type="EMBL" id="EFA78201.1"/>
    </source>
</evidence>
<dbReference type="InterPro" id="IPR045035">
    <property type="entry name" value="YSL-like"/>
</dbReference>
<feature type="transmembrane region" description="Helical" evidence="7">
    <location>
        <begin position="159"/>
        <end position="182"/>
    </location>
</feature>
<feature type="transmembrane region" description="Helical" evidence="7">
    <location>
        <begin position="127"/>
        <end position="147"/>
    </location>
</feature>